<keyword evidence="3" id="KW-1185">Reference proteome</keyword>
<dbReference type="RefSeq" id="WP_066171126.1">
    <property type="nucleotide sequence ID" value="NZ_CP136137.1"/>
</dbReference>
<dbReference type="Gene3D" id="3.40.50.80">
    <property type="entry name" value="Nucleotide-binding domain of ferredoxin-NADP reductase (FNR) module"/>
    <property type="match status" value="1"/>
</dbReference>
<dbReference type="Proteomes" id="UP001479933">
    <property type="component" value="Chromosome"/>
</dbReference>
<reference evidence="2 3" key="1">
    <citation type="journal article" date="2023" name="Virus Evol.">
        <title>Computational host range prediction-The good, the bad, and the ugly.</title>
        <authorList>
            <person name="Howell A.A."/>
            <person name="Versoza C.J."/>
            <person name="Pfeifer S.P."/>
        </authorList>
    </citation>
    <scope>NUCLEOTIDE SEQUENCE [LARGE SCALE GENOMIC DNA]</scope>
    <source>
        <strain evidence="2 3">1610/1b</strain>
    </source>
</reference>
<feature type="domain" description="FAD-binding FR-type" evidence="1">
    <location>
        <begin position="14"/>
        <end position="149"/>
    </location>
</feature>
<dbReference type="PROSITE" id="PS51384">
    <property type="entry name" value="FAD_FR"/>
    <property type="match status" value="1"/>
</dbReference>
<dbReference type="InterPro" id="IPR013113">
    <property type="entry name" value="SIP_FAD-bd"/>
</dbReference>
<protein>
    <submittedName>
        <fullName evidence="2">Siderophore-interacting protein</fullName>
    </submittedName>
</protein>
<dbReference type="Gene3D" id="2.40.30.10">
    <property type="entry name" value="Translation factors"/>
    <property type="match status" value="1"/>
</dbReference>
<organism evidence="2 3">
    <name type="scientific">Gordonia hydrophobica</name>
    <dbReference type="NCBI Taxonomy" id="40516"/>
    <lineage>
        <taxon>Bacteria</taxon>
        <taxon>Bacillati</taxon>
        <taxon>Actinomycetota</taxon>
        <taxon>Actinomycetes</taxon>
        <taxon>Mycobacteriales</taxon>
        <taxon>Gordoniaceae</taxon>
        <taxon>Gordonia</taxon>
    </lineage>
</organism>
<sequence length="321" mass="34171">MSVRTDQIVDEHPYAVVRARVDAVHRLSPNFVRITLGGDALTDFGNPGATFDQRVKLIFPPASGVLPTITAGADWHRSWLAIPESERGWMRTYSVRDLRIADDGATSVDVDFVLHLVPGQTGPASTWAAAADVGDELLMVGPRRGRLDGGGVEFAPGSVGQVLLAGDETAAPAIARILADAPDGLRGVAYIEIPTADDAQPIDSPEGVAVHWLPRDGVRHGERLRPAVLSHLGTTAGDGDGEGAGDVDAPGDALVWETPTFSRLGEALDGAVAPADEFYYWIAGESRVVTTLRRRLVKDLGIPRAQVAFMGYWREGVAMKG</sequence>
<dbReference type="InterPro" id="IPR017938">
    <property type="entry name" value="Riboflavin_synthase-like_b-brl"/>
</dbReference>
<dbReference type="InterPro" id="IPR017927">
    <property type="entry name" value="FAD-bd_FR_type"/>
</dbReference>
<accession>A0ABZ2U2S0</accession>
<evidence type="ECO:0000313" key="2">
    <source>
        <dbReference type="EMBL" id="WYY07917.1"/>
    </source>
</evidence>
<dbReference type="InterPro" id="IPR039261">
    <property type="entry name" value="FNR_nucleotide-bd"/>
</dbReference>
<dbReference type="CDD" id="cd06193">
    <property type="entry name" value="siderophore_interacting"/>
    <property type="match status" value="1"/>
</dbReference>
<dbReference type="Pfam" id="PF08021">
    <property type="entry name" value="FAD_binding_9"/>
    <property type="match status" value="1"/>
</dbReference>
<dbReference type="SUPFAM" id="SSF63380">
    <property type="entry name" value="Riboflavin synthase domain-like"/>
    <property type="match status" value="1"/>
</dbReference>
<dbReference type="InterPro" id="IPR039374">
    <property type="entry name" value="SIP_fam"/>
</dbReference>
<dbReference type="PANTHER" id="PTHR30157">
    <property type="entry name" value="FERRIC REDUCTASE, NADPH-DEPENDENT"/>
    <property type="match status" value="1"/>
</dbReference>
<dbReference type="EMBL" id="CP136137">
    <property type="protein sequence ID" value="WYY07917.1"/>
    <property type="molecule type" value="Genomic_DNA"/>
</dbReference>
<dbReference type="InterPro" id="IPR007037">
    <property type="entry name" value="SIP_rossman_dom"/>
</dbReference>
<dbReference type="PANTHER" id="PTHR30157:SF0">
    <property type="entry name" value="NADPH-DEPENDENT FERRIC-CHELATE REDUCTASE"/>
    <property type="match status" value="1"/>
</dbReference>
<name>A0ABZ2U2S0_9ACTN</name>
<gene>
    <name evidence="2" type="ORF">RVF87_02180</name>
</gene>
<dbReference type="Pfam" id="PF04954">
    <property type="entry name" value="SIP"/>
    <property type="match status" value="1"/>
</dbReference>
<evidence type="ECO:0000259" key="1">
    <source>
        <dbReference type="PROSITE" id="PS51384"/>
    </source>
</evidence>
<proteinExistence type="predicted"/>
<evidence type="ECO:0000313" key="3">
    <source>
        <dbReference type="Proteomes" id="UP001479933"/>
    </source>
</evidence>